<evidence type="ECO:0000313" key="1">
    <source>
        <dbReference type="EMBL" id="WAQ84060.1"/>
    </source>
</evidence>
<proteinExistence type="predicted"/>
<name>A0ABY7CH25_9BASI</name>
<gene>
    <name evidence="1" type="ORF">PtA15_4A511</name>
</gene>
<dbReference type="RefSeq" id="XP_053019615.1">
    <property type="nucleotide sequence ID" value="XM_053168403.1"/>
</dbReference>
<evidence type="ECO:0000313" key="2">
    <source>
        <dbReference type="Proteomes" id="UP001164743"/>
    </source>
</evidence>
<organism evidence="1 2">
    <name type="scientific">Puccinia triticina</name>
    <dbReference type="NCBI Taxonomy" id="208348"/>
    <lineage>
        <taxon>Eukaryota</taxon>
        <taxon>Fungi</taxon>
        <taxon>Dikarya</taxon>
        <taxon>Basidiomycota</taxon>
        <taxon>Pucciniomycotina</taxon>
        <taxon>Pucciniomycetes</taxon>
        <taxon>Pucciniales</taxon>
        <taxon>Pucciniaceae</taxon>
        <taxon>Puccinia</taxon>
    </lineage>
</organism>
<dbReference type="EMBL" id="CP110424">
    <property type="protein sequence ID" value="WAQ84060.1"/>
    <property type="molecule type" value="Genomic_DNA"/>
</dbReference>
<accession>A0ABY7CH25</accession>
<dbReference type="Proteomes" id="UP001164743">
    <property type="component" value="Chromosome 4A"/>
</dbReference>
<sequence length="50" mass="5311">MAQSAPPPASLPSLIINAASKLASEKLGANHIKETTSILSKYFALTKTLW</sequence>
<keyword evidence="2" id="KW-1185">Reference proteome</keyword>
<protein>
    <submittedName>
        <fullName evidence="1">Uncharacterized protein</fullName>
    </submittedName>
</protein>
<dbReference type="GeneID" id="77809298"/>
<reference evidence="1" key="1">
    <citation type="submission" date="2022-10" db="EMBL/GenBank/DDBJ databases">
        <title>Puccinia triticina Genome sequencing and assembly.</title>
        <authorList>
            <person name="Li C."/>
        </authorList>
    </citation>
    <scope>NUCLEOTIDE SEQUENCE</scope>
    <source>
        <strain evidence="1">Pt15</strain>
    </source>
</reference>